<gene>
    <name evidence="3" type="ORF">FOXYS1_3304</name>
</gene>
<evidence type="ECO:0000313" key="3">
    <source>
        <dbReference type="EMBL" id="KAF5265854.1"/>
    </source>
</evidence>
<reference evidence="3" key="1">
    <citation type="submission" date="2020-02" db="EMBL/GenBank/DDBJ databases">
        <title>Identification and distribution of gene clusters putatively required for synthesis of sphingolipid metabolism inhibitors in phylogenetically diverse species of the filamentous fungus Fusarium.</title>
        <authorList>
            <person name="Kim H.-S."/>
            <person name="Busman M."/>
            <person name="Brown D.W."/>
            <person name="Divon H."/>
            <person name="Uhlig S."/>
            <person name="Proctor R.H."/>
        </authorList>
    </citation>
    <scope>NUCLEOTIDE SEQUENCE [LARGE SCALE GENOMIC DNA]</scope>
    <source>
        <strain evidence="3">NRRL 39464</strain>
    </source>
</reference>
<evidence type="ECO:0000256" key="1">
    <source>
        <dbReference type="SAM" id="Coils"/>
    </source>
</evidence>
<feature type="transmembrane region" description="Helical" evidence="2">
    <location>
        <begin position="293"/>
        <end position="315"/>
    </location>
</feature>
<keyword evidence="2" id="KW-1133">Transmembrane helix</keyword>
<protein>
    <submittedName>
        <fullName evidence="3">Uncharacterized protein</fullName>
    </submittedName>
</protein>
<comment type="caution">
    <text evidence="3">The sequence shown here is derived from an EMBL/GenBank/DDBJ whole genome shotgun (WGS) entry which is preliminary data.</text>
</comment>
<proteinExistence type="predicted"/>
<keyword evidence="1" id="KW-0175">Coiled coil</keyword>
<dbReference type="EMBL" id="JAAFOW010000498">
    <property type="protein sequence ID" value="KAF5265854.1"/>
    <property type="molecule type" value="Genomic_DNA"/>
</dbReference>
<name>A0A8H5AJL2_FUSOX</name>
<accession>A0A8H5AJL2</accession>
<evidence type="ECO:0000256" key="2">
    <source>
        <dbReference type="SAM" id="Phobius"/>
    </source>
</evidence>
<sequence length="478" mass="54127">MTVSSSKCQENASASNRRSASIASLNEQWNGPDWLPPDIRVGIVFVNLTHPPDGVVCFLHKITDILLEQLVPLHCICIPRVVKIPGPLGLPVNDTEVSDLPATSIENALIQDIDLTSDIATACDFDQVSSELVETAKARVISIGCIWEAKIQRDEALRVHVRYDDLERKMRDLQDEMATACDESNAKNQAFDEWKSVASNEDWEGIVADELLIDDSSYPYPTMTYNNSVPAHGYIAPMAPSSTLIIIIAKGVAAACDLALLALLYAMMISAYIVLITIIIALILGITNRVSRWYGNILPFLGGVILFQVFGRAFCTTSNNNWSAILTPLKNKTKRELGRLFDEQQDLKDQIREQLTLHLDQSAEIAEWVEVPRAIVRDRINRRKTFLEIQKRATKVRVRRELYSRVIGYFDTLEERKRGQRISWRDLYLAAWIHTYCMNLWIFDMAFTSIWAVMSLFELVLVFATEPWGVELKLLITH</sequence>
<feature type="transmembrane region" description="Helical" evidence="2">
    <location>
        <begin position="234"/>
        <end position="253"/>
    </location>
</feature>
<evidence type="ECO:0000313" key="4">
    <source>
        <dbReference type="Proteomes" id="UP000558688"/>
    </source>
</evidence>
<organism evidence="3 4">
    <name type="scientific">Fusarium oxysporum</name>
    <name type="common">Fusarium vascular wilt</name>
    <dbReference type="NCBI Taxonomy" id="5507"/>
    <lineage>
        <taxon>Eukaryota</taxon>
        <taxon>Fungi</taxon>
        <taxon>Dikarya</taxon>
        <taxon>Ascomycota</taxon>
        <taxon>Pezizomycotina</taxon>
        <taxon>Sordariomycetes</taxon>
        <taxon>Hypocreomycetidae</taxon>
        <taxon>Hypocreales</taxon>
        <taxon>Nectriaceae</taxon>
        <taxon>Fusarium</taxon>
        <taxon>Fusarium oxysporum species complex</taxon>
    </lineage>
</organism>
<feature type="coiled-coil region" evidence="1">
    <location>
        <begin position="156"/>
        <end position="183"/>
    </location>
</feature>
<keyword evidence="2" id="KW-0812">Transmembrane</keyword>
<dbReference type="Proteomes" id="UP000558688">
    <property type="component" value="Unassembled WGS sequence"/>
</dbReference>
<keyword evidence="2" id="KW-0472">Membrane</keyword>
<feature type="transmembrane region" description="Helical" evidence="2">
    <location>
        <begin position="449"/>
        <end position="470"/>
    </location>
</feature>
<dbReference type="AlphaFoldDB" id="A0A8H5AJL2"/>
<feature type="transmembrane region" description="Helical" evidence="2">
    <location>
        <begin position="260"/>
        <end position="287"/>
    </location>
</feature>